<organism evidence="1">
    <name type="scientific">Guillardia theta (strain CCMP2712)</name>
    <name type="common">Cryptophyte</name>
    <dbReference type="NCBI Taxonomy" id="905079"/>
    <lineage>
        <taxon>Eukaryota</taxon>
        <taxon>Cryptophyceae</taxon>
        <taxon>Pyrenomonadales</taxon>
        <taxon>Geminigeraceae</taxon>
        <taxon>Guillardia</taxon>
    </lineage>
</organism>
<dbReference type="PaxDb" id="55529-EKX43241"/>
<evidence type="ECO:0000313" key="3">
    <source>
        <dbReference type="Proteomes" id="UP000011087"/>
    </source>
</evidence>
<dbReference type="EnsemblProtists" id="EKX43241">
    <property type="protein sequence ID" value="EKX43241"/>
    <property type="gene ID" value="GUITHDRAFT_110657"/>
</dbReference>
<reference evidence="2" key="3">
    <citation type="submission" date="2016-03" db="UniProtKB">
        <authorList>
            <consortium name="EnsemblProtists"/>
        </authorList>
    </citation>
    <scope>IDENTIFICATION</scope>
</reference>
<keyword evidence="3" id="KW-1185">Reference proteome</keyword>
<dbReference type="Proteomes" id="UP000011087">
    <property type="component" value="Unassembled WGS sequence"/>
</dbReference>
<accession>L1J3Z7</accession>
<dbReference type="OrthoDB" id="10313962at2759"/>
<dbReference type="HOGENOM" id="CLU_2710079_0_0_1"/>
<dbReference type="AlphaFoldDB" id="L1J3Z7"/>
<reference evidence="1 3" key="1">
    <citation type="journal article" date="2012" name="Nature">
        <title>Algal genomes reveal evolutionary mosaicism and the fate of nucleomorphs.</title>
        <authorList>
            <consortium name="DOE Joint Genome Institute"/>
            <person name="Curtis B.A."/>
            <person name="Tanifuji G."/>
            <person name="Burki F."/>
            <person name="Gruber A."/>
            <person name="Irimia M."/>
            <person name="Maruyama S."/>
            <person name="Arias M.C."/>
            <person name="Ball S.G."/>
            <person name="Gile G.H."/>
            <person name="Hirakawa Y."/>
            <person name="Hopkins J.F."/>
            <person name="Kuo A."/>
            <person name="Rensing S.A."/>
            <person name="Schmutz J."/>
            <person name="Symeonidi A."/>
            <person name="Elias M."/>
            <person name="Eveleigh R.J."/>
            <person name="Herman E.K."/>
            <person name="Klute M.J."/>
            <person name="Nakayama T."/>
            <person name="Obornik M."/>
            <person name="Reyes-Prieto A."/>
            <person name="Armbrust E.V."/>
            <person name="Aves S.J."/>
            <person name="Beiko R.G."/>
            <person name="Coutinho P."/>
            <person name="Dacks J.B."/>
            <person name="Durnford D.G."/>
            <person name="Fast N.M."/>
            <person name="Green B.R."/>
            <person name="Grisdale C.J."/>
            <person name="Hempel F."/>
            <person name="Henrissat B."/>
            <person name="Hoppner M.P."/>
            <person name="Ishida K."/>
            <person name="Kim E."/>
            <person name="Koreny L."/>
            <person name="Kroth P.G."/>
            <person name="Liu Y."/>
            <person name="Malik S.B."/>
            <person name="Maier U.G."/>
            <person name="McRose D."/>
            <person name="Mock T."/>
            <person name="Neilson J.A."/>
            <person name="Onodera N.T."/>
            <person name="Poole A.M."/>
            <person name="Pritham E.J."/>
            <person name="Richards T.A."/>
            <person name="Rocap G."/>
            <person name="Roy S.W."/>
            <person name="Sarai C."/>
            <person name="Schaack S."/>
            <person name="Shirato S."/>
            <person name="Slamovits C.H."/>
            <person name="Spencer D.F."/>
            <person name="Suzuki S."/>
            <person name="Worden A.Z."/>
            <person name="Zauner S."/>
            <person name="Barry K."/>
            <person name="Bell C."/>
            <person name="Bharti A.K."/>
            <person name="Crow J.A."/>
            <person name="Grimwood J."/>
            <person name="Kramer R."/>
            <person name="Lindquist E."/>
            <person name="Lucas S."/>
            <person name="Salamov A."/>
            <person name="McFadden G.I."/>
            <person name="Lane C.E."/>
            <person name="Keeling P.J."/>
            <person name="Gray M.W."/>
            <person name="Grigoriev I.V."/>
            <person name="Archibald J.M."/>
        </authorList>
    </citation>
    <scope>NUCLEOTIDE SEQUENCE</scope>
    <source>
        <strain evidence="1 3">CCMP2712</strain>
    </source>
</reference>
<reference evidence="3" key="2">
    <citation type="submission" date="2012-11" db="EMBL/GenBank/DDBJ databases">
        <authorList>
            <person name="Kuo A."/>
            <person name="Curtis B.A."/>
            <person name="Tanifuji G."/>
            <person name="Burki F."/>
            <person name="Gruber A."/>
            <person name="Irimia M."/>
            <person name="Maruyama S."/>
            <person name="Arias M.C."/>
            <person name="Ball S.G."/>
            <person name="Gile G.H."/>
            <person name="Hirakawa Y."/>
            <person name="Hopkins J.F."/>
            <person name="Rensing S.A."/>
            <person name="Schmutz J."/>
            <person name="Symeonidi A."/>
            <person name="Elias M."/>
            <person name="Eveleigh R.J."/>
            <person name="Herman E.K."/>
            <person name="Klute M.J."/>
            <person name="Nakayama T."/>
            <person name="Obornik M."/>
            <person name="Reyes-Prieto A."/>
            <person name="Armbrust E.V."/>
            <person name="Aves S.J."/>
            <person name="Beiko R.G."/>
            <person name="Coutinho P."/>
            <person name="Dacks J.B."/>
            <person name="Durnford D.G."/>
            <person name="Fast N.M."/>
            <person name="Green B.R."/>
            <person name="Grisdale C."/>
            <person name="Hempe F."/>
            <person name="Henrissat B."/>
            <person name="Hoppner M.P."/>
            <person name="Ishida K.-I."/>
            <person name="Kim E."/>
            <person name="Koreny L."/>
            <person name="Kroth P.G."/>
            <person name="Liu Y."/>
            <person name="Malik S.-B."/>
            <person name="Maier U.G."/>
            <person name="McRose D."/>
            <person name="Mock T."/>
            <person name="Neilson J.A."/>
            <person name="Onodera N.T."/>
            <person name="Poole A.M."/>
            <person name="Pritham E.J."/>
            <person name="Richards T.A."/>
            <person name="Rocap G."/>
            <person name="Roy S.W."/>
            <person name="Sarai C."/>
            <person name="Schaack S."/>
            <person name="Shirato S."/>
            <person name="Slamovits C.H."/>
            <person name="Spencer D.F."/>
            <person name="Suzuki S."/>
            <person name="Worden A.Z."/>
            <person name="Zauner S."/>
            <person name="Barry K."/>
            <person name="Bell C."/>
            <person name="Bharti A.K."/>
            <person name="Crow J.A."/>
            <person name="Grimwood J."/>
            <person name="Kramer R."/>
            <person name="Lindquist E."/>
            <person name="Lucas S."/>
            <person name="Salamov A."/>
            <person name="McFadden G.I."/>
            <person name="Lane C.E."/>
            <person name="Keeling P.J."/>
            <person name="Gray M.W."/>
            <person name="Grigoriev I.V."/>
            <person name="Archibald J.M."/>
        </authorList>
    </citation>
    <scope>NUCLEOTIDE SEQUENCE</scope>
    <source>
        <strain evidence="3">CCMP2712</strain>
    </source>
</reference>
<proteinExistence type="predicted"/>
<evidence type="ECO:0000313" key="1">
    <source>
        <dbReference type="EMBL" id="EKX43241.1"/>
    </source>
</evidence>
<dbReference type="RefSeq" id="XP_005830221.1">
    <property type="nucleotide sequence ID" value="XM_005830164.1"/>
</dbReference>
<sequence length="73" mass="8418">MLAQSFGIVPMANSQMLSYKPSDWVFHRNFGWYGTAGVGEGEFDNNRAARGYDWYWEGPPSYVPNYSSWVENQ</sequence>
<dbReference type="GeneID" id="17299890"/>
<name>L1J3Z7_GUITC</name>
<dbReference type="KEGG" id="gtt:GUITHDRAFT_110657"/>
<protein>
    <submittedName>
        <fullName evidence="1 2">Uncharacterized protein</fullName>
    </submittedName>
</protein>
<dbReference type="EMBL" id="JH993011">
    <property type="protein sequence ID" value="EKX43241.1"/>
    <property type="molecule type" value="Genomic_DNA"/>
</dbReference>
<evidence type="ECO:0000313" key="2">
    <source>
        <dbReference type="EnsemblProtists" id="EKX43241"/>
    </source>
</evidence>
<gene>
    <name evidence="1" type="ORF">GUITHDRAFT_110657</name>
</gene>